<feature type="signal peptide" evidence="1">
    <location>
        <begin position="1"/>
        <end position="21"/>
    </location>
</feature>
<feature type="chain" id="PRO_5043410388" description="Pilus assembly protein" evidence="1">
    <location>
        <begin position="22"/>
        <end position="158"/>
    </location>
</feature>
<dbReference type="Proteomes" id="UP000298234">
    <property type="component" value="Unassembled WGS sequence"/>
</dbReference>
<dbReference type="RefSeq" id="WP_134257816.1">
    <property type="nucleotide sequence ID" value="NZ_SNSG01000126.1"/>
</dbReference>
<evidence type="ECO:0000313" key="2">
    <source>
        <dbReference type="EMBL" id="TEU32671.1"/>
    </source>
</evidence>
<reference evidence="2 3" key="1">
    <citation type="submission" date="2019-03" db="EMBL/GenBank/DDBJ databases">
        <title>Burkholderia cepacia outbreak.</title>
        <authorList>
            <person name="Farzana R."/>
            <person name="Walsh T.R."/>
        </authorList>
    </citation>
    <scope>NUCLEOTIDE SEQUENCE [LARGE SCALE GENOMIC DNA]</scope>
    <source>
        <strain evidence="3">d13</strain>
    </source>
</reference>
<accession>A0AAX2RBM7</accession>
<name>A0AAX2RBM7_BURCE</name>
<comment type="caution">
    <text evidence="2">The sequence shown here is derived from an EMBL/GenBank/DDBJ whole genome shotgun (WGS) entry which is preliminary data.</text>
</comment>
<evidence type="ECO:0000256" key="1">
    <source>
        <dbReference type="SAM" id="SignalP"/>
    </source>
</evidence>
<protein>
    <recommendedName>
        <fullName evidence="4">Pilus assembly protein</fullName>
    </recommendedName>
</protein>
<organism evidence="2 3">
    <name type="scientific">Burkholderia cepacia</name>
    <name type="common">Pseudomonas cepacia</name>
    <dbReference type="NCBI Taxonomy" id="292"/>
    <lineage>
        <taxon>Bacteria</taxon>
        <taxon>Pseudomonadati</taxon>
        <taxon>Pseudomonadota</taxon>
        <taxon>Betaproteobacteria</taxon>
        <taxon>Burkholderiales</taxon>
        <taxon>Burkholderiaceae</taxon>
        <taxon>Burkholderia</taxon>
        <taxon>Burkholderia cepacia complex</taxon>
    </lineage>
</organism>
<evidence type="ECO:0008006" key="4">
    <source>
        <dbReference type="Google" id="ProtNLM"/>
    </source>
</evidence>
<dbReference type="EMBL" id="SNSQ01000096">
    <property type="protein sequence ID" value="TEU32671.1"/>
    <property type="molecule type" value="Genomic_DNA"/>
</dbReference>
<dbReference type="AlphaFoldDB" id="A0AAX2RBM7"/>
<gene>
    <name evidence="2" type="ORF">E3D37_42540</name>
</gene>
<sequence>MGYVLLPIVMLMAFAGLTSQATQWANTVPGAGVTGQLAQRAMERATQAEVFAGACLTAAQQQPGMVADPMAVTLPTGISPIVGSRCTTVRDGTARLIYAGVPNVPGAAATLEEMLKGSALWYRVSNAGQAVAIVSGQTISVPASFVSGTLLYQVRIEP</sequence>
<keyword evidence="1" id="KW-0732">Signal</keyword>
<evidence type="ECO:0000313" key="3">
    <source>
        <dbReference type="Proteomes" id="UP000298234"/>
    </source>
</evidence>
<proteinExistence type="predicted"/>